<dbReference type="GO" id="GO:0005737">
    <property type="term" value="C:cytoplasm"/>
    <property type="evidence" value="ECO:0007669"/>
    <property type="project" value="UniProtKB-SubCell"/>
</dbReference>
<comment type="caution">
    <text evidence="10">The sequence shown here is derived from an EMBL/GenBank/DDBJ whole genome shotgun (WGS) entry which is preliminary data.</text>
</comment>
<dbReference type="EMBL" id="ACRF02000014">
    <property type="protein sequence ID" value="EEW93399.1"/>
    <property type="molecule type" value="Genomic_DNA"/>
</dbReference>
<accession>D0BJZ6</accession>
<dbReference type="GO" id="GO:0003924">
    <property type="term" value="F:GTPase activity"/>
    <property type="evidence" value="ECO:0007669"/>
    <property type="project" value="UniProtKB-UniRule"/>
</dbReference>
<dbReference type="Proteomes" id="UP000002939">
    <property type="component" value="Unassembled WGS sequence"/>
</dbReference>
<evidence type="ECO:0000256" key="3">
    <source>
        <dbReference type="ARBA" id="ARBA00022741"/>
    </source>
</evidence>
<feature type="domain" description="Hflx-type G" evidence="9">
    <location>
        <begin position="197"/>
        <end position="358"/>
    </location>
</feature>
<dbReference type="eggNOG" id="COG2262">
    <property type="taxonomic scope" value="Bacteria"/>
</dbReference>
<dbReference type="NCBIfam" id="TIGR03156">
    <property type="entry name" value="GTP_HflX"/>
    <property type="match status" value="1"/>
</dbReference>
<dbReference type="InterPro" id="IPR025121">
    <property type="entry name" value="GTPase_HflX_N"/>
</dbReference>
<dbReference type="InterPro" id="IPR042108">
    <property type="entry name" value="GTPase_HflX_N_sf"/>
</dbReference>
<dbReference type="Pfam" id="PF01926">
    <property type="entry name" value="MMR_HSR1"/>
    <property type="match status" value="1"/>
</dbReference>
<dbReference type="SUPFAM" id="SSF52540">
    <property type="entry name" value="P-loop containing nucleoside triphosphate hydrolases"/>
    <property type="match status" value="1"/>
</dbReference>
<feature type="binding site" evidence="8">
    <location>
        <position position="230"/>
    </location>
    <ligand>
        <name>Mg(2+)</name>
        <dbReference type="ChEBI" id="CHEBI:18420"/>
    </ligand>
</feature>
<proteinExistence type="inferred from homology"/>
<dbReference type="InterPro" id="IPR016496">
    <property type="entry name" value="GTPase_HflX"/>
</dbReference>
<dbReference type="InterPro" id="IPR030394">
    <property type="entry name" value="G_HFLX_dom"/>
</dbReference>
<dbReference type="PANTHER" id="PTHR10229">
    <property type="entry name" value="GTP-BINDING PROTEIN HFLX"/>
    <property type="match status" value="1"/>
</dbReference>
<keyword evidence="3 6" id="KW-0547">Nucleotide-binding</keyword>
<evidence type="ECO:0000256" key="2">
    <source>
        <dbReference type="ARBA" id="ARBA00022723"/>
    </source>
</evidence>
<feature type="binding site" evidence="7">
    <location>
        <begin position="203"/>
        <end position="210"/>
    </location>
    <ligand>
        <name>GTP</name>
        <dbReference type="ChEBI" id="CHEBI:37565"/>
    </ligand>
</feature>
<evidence type="ECO:0000256" key="4">
    <source>
        <dbReference type="ARBA" id="ARBA00022842"/>
    </source>
</evidence>
<dbReference type="HAMAP" id="MF_00900">
    <property type="entry name" value="GTPase_HflX"/>
    <property type="match status" value="1"/>
</dbReference>
<dbReference type="InterPro" id="IPR032305">
    <property type="entry name" value="GTP-bd_M"/>
</dbReference>
<dbReference type="Pfam" id="PF16360">
    <property type="entry name" value="GTP-bdg_M"/>
    <property type="match status" value="1"/>
</dbReference>
<comment type="subunit">
    <text evidence="6">Monomer. Associates with the 50S ribosomal subunit.</text>
</comment>
<evidence type="ECO:0000256" key="1">
    <source>
        <dbReference type="ARBA" id="ARBA00022490"/>
    </source>
</evidence>
<comment type="function">
    <text evidence="6">GTPase that associates with the 50S ribosomal subunit and may have a role during protein synthesis or ribosome biogenesis.</text>
</comment>
<comment type="similarity">
    <text evidence="6">Belongs to the TRAFAC class OBG-HflX-like GTPase superfamily. HflX GTPase family.</text>
</comment>
<dbReference type="PIRSF" id="PIRSF006809">
    <property type="entry name" value="GTP-binding_hflX_prd"/>
    <property type="match status" value="1"/>
</dbReference>
<reference evidence="10" key="1">
    <citation type="submission" date="2009-09" db="EMBL/GenBank/DDBJ databases">
        <authorList>
            <consortium name="The Broad Institute Genome Sequencing Platform"/>
            <person name="Ward D."/>
            <person name="Feldgarden M."/>
            <person name="Earl A."/>
            <person name="Young S.K."/>
            <person name="Zeng Q."/>
            <person name="Koehrsen M."/>
            <person name="Alvarado L."/>
            <person name="Berlin A."/>
            <person name="Bochicchio J."/>
            <person name="Borenstein D."/>
            <person name="Chapman S.B."/>
            <person name="Chen Z."/>
            <person name="Engels R."/>
            <person name="Freedman E."/>
            <person name="Gellesch M."/>
            <person name="Goldberg J."/>
            <person name="Griggs A."/>
            <person name="Gujja S."/>
            <person name="Heilman E."/>
            <person name="Heiman D."/>
            <person name="Hepburn T."/>
            <person name="Howarth C."/>
            <person name="Jen D."/>
            <person name="Larson L."/>
            <person name="Lewis B."/>
            <person name="Mehta T."/>
            <person name="Park D."/>
            <person name="Pearson M."/>
            <person name="Roberts A."/>
            <person name="Saif S."/>
            <person name="Shea T."/>
            <person name="Shenoy N."/>
            <person name="Sisk P."/>
            <person name="Stolte C."/>
            <person name="Sykes S."/>
            <person name="Thomson T."/>
            <person name="Walk T."/>
            <person name="White J."/>
            <person name="Yandava C."/>
            <person name="Sibley C.D."/>
            <person name="Field T.R."/>
            <person name="Grinwis M."/>
            <person name="Eshaghurshan C.S."/>
            <person name="Surette M.G."/>
            <person name="Haas B."/>
            <person name="Nusbaum C."/>
            <person name="Birren B."/>
        </authorList>
    </citation>
    <scope>NUCLEOTIDE SEQUENCE [LARGE SCALE GENOMIC DNA]</scope>
    <source>
        <strain evidence="10">ATCC 700633</strain>
    </source>
</reference>
<dbReference type="RefSeq" id="WP_006702555.1">
    <property type="nucleotide sequence ID" value="NZ_KI391971.1"/>
</dbReference>
<evidence type="ECO:0000256" key="7">
    <source>
        <dbReference type="PIRSR" id="PIRSR006809-1"/>
    </source>
</evidence>
<keyword evidence="2 8" id="KW-0479">Metal-binding</keyword>
<dbReference type="PROSITE" id="PS51705">
    <property type="entry name" value="G_HFLX"/>
    <property type="match status" value="1"/>
</dbReference>
<gene>
    <name evidence="6" type="primary">hflX</name>
    <name evidence="10" type="ORF">HMPREF0446_00281</name>
</gene>
<name>D0BJZ6_9LACT</name>
<dbReference type="GO" id="GO:0043022">
    <property type="term" value="F:ribosome binding"/>
    <property type="evidence" value="ECO:0007669"/>
    <property type="project" value="TreeGrafter"/>
</dbReference>
<dbReference type="OrthoDB" id="9812272at2"/>
<dbReference type="Gene3D" id="3.40.50.11060">
    <property type="entry name" value="GTPase HflX, N-terminal domain"/>
    <property type="match status" value="1"/>
</dbReference>
<keyword evidence="5 6" id="KW-0342">GTP-binding</keyword>
<sequence>MENTKERVMIVAVQTTQSDEQFQYALEEMKQLVDTAQGEVVVTVTQKRETYSGRTMIGKGKVEEISHLVDELEIDLIVFYQSLTGSQTKNLNETINARIIDRVQLILDIFAMRARSKEGKLQVQLAQLNYLLPRLSGQGTALSRQGGGIGTRGPGETQLETDKRHIRKQISDIEAQLEQTKLHRQRSRMKRNRSNGFRMGLIGYTNAGKSTVLNQLTDAGTYQMDQLFATLDPLTRKVDLADQYDVTLTDTVGFIQDLPTTLIHAFESTLEESADVDLLVHVVDASSPNFLMHEKTVHDLVEDLEMETIPMVTIYNKSDLIVGEFQPNAYPSLVISAENSTDIERLREFLGVQMKAEMDYYEEWVEVYEAQKLSQLQQNILVEILEFNEEKNQYYVKGYRKKGM</sequence>
<dbReference type="STRING" id="626369.HMPREF0446_00281"/>
<dbReference type="PRINTS" id="PR00326">
    <property type="entry name" value="GTP1OBG"/>
</dbReference>
<evidence type="ECO:0000256" key="8">
    <source>
        <dbReference type="PIRSR" id="PIRSR006809-2"/>
    </source>
</evidence>
<dbReference type="GO" id="GO:0005525">
    <property type="term" value="F:GTP binding"/>
    <property type="evidence" value="ECO:0007669"/>
    <property type="project" value="UniProtKB-UniRule"/>
</dbReference>
<dbReference type="Gene3D" id="6.10.250.2860">
    <property type="match status" value="1"/>
</dbReference>
<reference evidence="10" key="2">
    <citation type="submission" date="2011-10" db="EMBL/GenBank/DDBJ databases">
        <title>The Genome Sequence of Granulicatella elegans ATCC 700633.</title>
        <authorList>
            <consortium name="The Broad Institute Genome Sequencing Platform"/>
            <consortium name="The Broad Institute Genome Sequencing Center for Infectious Disease"/>
            <person name="Earl A."/>
            <person name="Ward D."/>
            <person name="Feldgarden M."/>
            <person name="Gevers D."/>
            <person name="Sibley C.D."/>
            <person name="Field T.R."/>
            <person name="Grinwis M."/>
            <person name="Eshaghurshan C.S."/>
            <person name="Surette M.G."/>
            <person name="Young S.K."/>
            <person name="Zeng Q."/>
            <person name="Gargeya S."/>
            <person name="Fitzgerald M."/>
            <person name="Haas B."/>
            <person name="Abouelleil A."/>
            <person name="Alvarado L."/>
            <person name="Arachchi H.M."/>
            <person name="Berlin A."/>
            <person name="Brown A."/>
            <person name="Chapman S.B."/>
            <person name="Chen Z."/>
            <person name="Dunbar C."/>
            <person name="Freedman E."/>
            <person name="Gearin G."/>
            <person name="Goldberg J."/>
            <person name="Griggs A."/>
            <person name="Gujja S."/>
            <person name="Heiman D."/>
            <person name="Howarth C."/>
            <person name="Larson L."/>
            <person name="Lui A."/>
            <person name="MacDonald P.J.P."/>
            <person name="Montmayeur A."/>
            <person name="Murphy C."/>
            <person name="Neiman D."/>
            <person name="Pearson M."/>
            <person name="Priest M."/>
            <person name="Roberts A."/>
            <person name="Saif S."/>
            <person name="Shea T."/>
            <person name="Shenoy N."/>
            <person name="Sisk P."/>
            <person name="Stolte C."/>
            <person name="Sykes S."/>
            <person name="Wortman J."/>
            <person name="Nusbaum C."/>
            <person name="Birren B."/>
        </authorList>
    </citation>
    <scope>NUCLEOTIDE SEQUENCE [LARGE SCALE GENOMIC DNA]</scope>
    <source>
        <strain evidence="10">ATCC 700633</strain>
    </source>
</reference>
<organism evidence="10 11">
    <name type="scientific">Granulicatella elegans ATCC 700633</name>
    <dbReference type="NCBI Taxonomy" id="626369"/>
    <lineage>
        <taxon>Bacteria</taxon>
        <taxon>Bacillati</taxon>
        <taxon>Bacillota</taxon>
        <taxon>Bacilli</taxon>
        <taxon>Lactobacillales</taxon>
        <taxon>Carnobacteriaceae</taxon>
        <taxon>Granulicatella</taxon>
    </lineage>
</organism>
<dbReference type="PANTHER" id="PTHR10229:SF0">
    <property type="entry name" value="GTP-BINDING PROTEIN 6-RELATED"/>
    <property type="match status" value="1"/>
</dbReference>
<keyword evidence="1 6" id="KW-0963">Cytoplasm</keyword>
<evidence type="ECO:0000256" key="6">
    <source>
        <dbReference type="HAMAP-Rule" id="MF_00900"/>
    </source>
</evidence>
<dbReference type="AlphaFoldDB" id="D0BJZ6"/>
<dbReference type="HOGENOM" id="CLU_019597_2_2_9"/>
<keyword evidence="4 8" id="KW-0460">Magnesium</keyword>
<comment type="cofactor">
    <cofactor evidence="8">
        <name>Mg(2+)</name>
        <dbReference type="ChEBI" id="CHEBI:18420"/>
    </cofactor>
</comment>
<dbReference type="GO" id="GO:0046872">
    <property type="term" value="F:metal ion binding"/>
    <property type="evidence" value="ECO:0007669"/>
    <property type="project" value="UniProtKB-KW"/>
</dbReference>
<dbReference type="FunFam" id="3.40.50.11060:FF:000001">
    <property type="entry name" value="GTPase HflX"/>
    <property type="match status" value="1"/>
</dbReference>
<feature type="binding site" evidence="7">
    <location>
        <begin position="316"/>
        <end position="319"/>
    </location>
    <ligand>
        <name>GTP</name>
        <dbReference type="ChEBI" id="CHEBI:37565"/>
    </ligand>
</feature>
<feature type="binding site" evidence="7">
    <location>
        <begin position="228"/>
        <end position="232"/>
    </location>
    <ligand>
        <name>GTP</name>
        <dbReference type="ChEBI" id="CHEBI:37565"/>
    </ligand>
</feature>
<dbReference type="CDD" id="cd01878">
    <property type="entry name" value="HflX"/>
    <property type="match status" value="1"/>
</dbReference>
<feature type="binding site" evidence="7">
    <location>
        <begin position="250"/>
        <end position="253"/>
    </location>
    <ligand>
        <name>GTP</name>
        <dbReference type="ChEBI" id="CHEBI:37565"/>
    </ligand>
</feature>
<feature type="binding site" evidence="8">
    <location>
        <position position="210"/>
    </location>
    <ligand>
        <name>Mg(2+)</name>
        <dbReference type="ChEBI" id="CHEBI:18420"/>
    </ligand>
</feature>
<evidence type="ECO:0000256" key="5">
    <source>
        <dbReference type="ARBA" id="ARBA00023134"/>
    </source>
</evidence>
<dbReference type="InterPro" id="IPR027417">
    <property type="entry name" value="P-loop_NTPase"/>
</dbReference>
<keyword evidence="11" id="KW-1185">Reference proteome</keyword>
<protein>
    <recommendedName>
        <fullName evidence="6">GTPase HflX</fullName>
    </recommendedName>
    <alternativeName>
        <fullName evidence="6">GTP-binding protein HflX</fullName>
    </alternativeName>
</protein>
<evidence type="ECO:0000259" key="9">
    <source>
        <dbReference type="PROSITE" id="PS51705"/>
    </source>
</evidence>
<evidence type="ECO:0000313" key="10">
    <source>
        <dbReference type="EMBL" id="EEW93399.1"/>
    </source>
</evidence>
<evidence type="ECO:0000313" key="11">
    <source>
        <dbReference type="Proteomes" id="UP000002939"/>
    </source>
</evidence>
<dbReference type="InterPro" id="IPR006073">
    <property type="entry name" value="GTP-bd"/>
</dbReference>
<dbReference type="Gene3D" id="3.40.50.300">
    <property type="entry name" value="P-loop containing nucleotide triphosphate hydrolases"/>
    <property type="match status" value="1"/>
</dbReference>
<comment type="subcellular location">
    <subcellularLocation>
        <location evidence="6">Cytoplasm</location>
    </subcellularLocation>
    <text evidence="6">May associate with membranes.</text>
</comment>
<dbReference type="Pfam" id="PF13167">
    <property type="entry name" value="GTP-bdg_N"/>
    <property type="match status" value="1"/>
</dbReference>